<dbReference type="Gene3D" id="1.10.1060.10">
    <property type="entry name" value="Alpha-helical ferredoxin"/>
    <property type="match status" value="1"/>
</dbReference>
<name>A0A0S3QVG9_THET7</name>
<dbReference type="InterPro" id="IPR009051">
    <property type="entry name" value="Helical_ferredxn"/>
</dbReference>
<accession>A0A0S3QVG9</accession>
<dbReference type="RefSeq" id="WP_068550352.1">
    <property type="nucleotide sequence ID" value="NZ_AP013035.1"/>
</dbReference>
<evidence type="ECO:0000256" key="3">
    <source>
        <dbReference type="ARBA" id="ARBA00023014"/>
    </source>
</evidence>
<evidence type="ECO:0000256" key="1">
    <source>
        <dbReference type="ARBA" id="ARBA00022723"/>
    </source>
</evidence>
<dbReference type="Pfam" id="PF13183">
    <property type="entry name" value="Fer4_8"/>
    <property type="match status" value="1"/>
</dbReference>
<dbReference type="SUPFAM" id="SSF54862">
    <property type="entry name" value="4Fe-4S ferredoxins"/>
    <property type="match status" value="1"/>
</dbReference>
<feature type="domain" description="4Fe-4S ferredoxin-type" evidence="4">
    <location>
        <begin position="230"/>
        <end position="249"/>
    </location>
</feature>
<dbReference type="GO" id="GO:0046872">
    <property type="term" value="F:metal ion binding"/>
    <property type="evidence" value="ECO:0007669"/>
    <property type="project" value="UniProtKB-KW"/>
</dbReference>
<keyword evidence="6" id="KW-1185">Reference proteome</keyword>
<dbReference type="EC" id="1.2.1.2" evidence="5"/>
<dbReference type="PROSITE" id="PS00198">
    <property type="entry name" value="4FE4S_FER_1"/>
    <property type="match status" value="2"/>
</dbReference>
<dbReference type="KEGG" id="ttk:TST_1517"/>
<dbReference type="InterPro" id="IPR017900">
    <property type="entry name" value="4Fe4S_Fe_S_CS"/>
</dbReference>
<dbReference type="AlphaFoldDB" id="A0A0S3QVG9"/>
<dbReference type="GO" id="GO:0016491">
    <property type="term" value="F:oxidoreductase activity"/>
    <property type="evidence" value="ECO:0007669"/>
    <property type="project" value="UniProtKB-KW"/>
</dbReference>
<sequence>MAKAVLKITPLQFSQALLEKGLAKAVLGLKRLNDKAFPALITKPENLEGFDPLFPIMPSNMGRSVSRLTTLEPSKFPVAVFLRPCELRAAYELTKLNQAHLENILFIGIECIGVTQNSELFIQGKGEELYSRYLSALKEGKEIEELRKACTVCEFMYPETADMVFSFVGRDKPTLILLTEKGEDIAKNLGFTITDAPEKTELFLKLQAERQKKAEEFYQEVKEKCKGIDGLLEVFGRCIGCHNCSHVCPICYCKDCFFESATFDYEAESYENRLKKKETFRVPLDTLLFHLGRMTHMATSCVGCGMCEDVCPMDIPVAQVFKTVGKDVQQLFEYVPGRSLEEPLPLITFRYDELHEVEDK</sequence>
<keyword evidence="2" id="KW-0408">Iron</keyword>
<dbReference type="EMBL" id="AP013035">
    <property type="protein sequence ID" value="BAT72303.1"/>
    <property type="molecule type" value="Genomic_DNA"/>
</dbReference>
<dbReference type="OrthoDB" id="9796486at2"/>
<evidence type="ECO:0000313" key="5">
    <source>
        <dbReference type="EMBL" id="BAT72303.1"/>
    </source>
</evidence>
<organism evidence="5 6">
    <name type="scientific">Thermosulfidibacter takaii (strain DSM 17441 / JCM 13301 / NBRC 103674 / ABI70S6)</name>
    <dbReference type="NCBI Taxonomy" id="1298851"/>
    <lineage>
        <taxon>Bacteria</taxon>
        <taxon>Pseudomonadati</taxon>
        <taxon>Thermosulfidibacterota</taxon>
        <taxon>Thermosulfidibacteria</taxon>
        <taxon>Thermosulfidibacterales</taxon>
        <taxon>Thermosulfidibacteraceae</taxon>
    </lineage>
</organism>
<evidence type="ECO:0000259" key="4">
    <source>
        <dbReference type="PROSITE" id="PS51379"/>
    </source>
</evidence>
<feature type="domain" description="4Fe-4S ferredoxin-type" evidence="4">
    <location>
        <begin position="292"/>
        <end position="321"/>
    </location>
</feature>
<dbReference type="InterPro" id="IPR017896">
    <property type="entry name" value="4Fe4S_Fe-S-bd"/>
</dbReference>
<keyword evidence="3" id="KW-0411">Iron-sulfur</keyword>
<proteinExistence type="predicted"/>
<evidence type="ECO:0000313" key="6">
    <source>
        <dbReference type="Proteomes" id="UP000063234"/>
    </source>
</evidence>
<dbReference type="STRING" id="1298851.TST_1517"/>
<keyword evidence="1" id="KW-0479">Metal-binding</keyword>
<evidence type="ECO:0000256" key="2">
    <source>
        <dbReference type="ARBA" id="ARBA00023004"/>
    </source>
</evidence>
<gene>
    <name evidence="5" type="ORF">TST_1517</name>
</gene>
<keyword evidence="5" id="KW-0560">Oxidoreductase</keyword>
<reference evidence="6" key="1">
    <citation type="journal article" date="2018" name="Science">
        <title>A primordial and reversible TCA cycle in a facultatively chemolithoautotrophic thermophile.</title>
        <authorList>
            <person name="Nunoura T."/>
            <person name="Chikaraishi Y."/>
            <person name="Izaki R."/>
            <person name="Suwa T."/>
            <person name="Sato T."/>
            <person name="Harada T."/>
            <person name="Mori K."/>
            <person name="Kato Y."/>
            <person name="Miyazaki M."/>
            <person name="Shimamura S."/>
            <person name="Yanagawa K."/>
            <person name="Shuto A."/>
            <person name="Ohkouchi N."/>
            <person name="Fujita N."/>
            <person name="Takaki Y."/>
            <person name="Atomi H."/>
            <person name="Takai K."/>
        </authorList>
    </citation>
    <scope>NUCLEOTIDE SEQUENCE [LARGE SCALE GENOMIC DNA]</scope>
    <source>
        <strain evidence="6">DSM 17441 / JCM 13301 / NBRC 103674 / ABI70S6</strain>
    </source>
</reference>
<dbReference type="Proteomes" id="UP000063234">
    <property type="component" value="Chromosome"/>
</dbReference>
<protein>
    <submittedName>
        <fullName evidence="5">Formate dehydrogenase, beta subunit</fullName>
        <ecNumber evidence="5">1.2.1.2</ecNumber>
    </submittedName>
</protein>
<dbReference type="PROSITE" id="PS51379">
    <property type="entry name" value="4FE4S_FER_2"/>
    <property type="match status" value="2"/>
</dbReference>
<dbReference type="GO" id="GO:0051536">
    <property type="term" value="F:iron-sulfur cluster binding"/>
    <property type="evidence" value="ECO:0007669"/>
    <property type="project" value="UniProtKB-KW"/>
</dbReference>